<evidence type="ECO:0000259" key="14">
    <source>
        <dbReference type="PROSITE" id="PS52004"/>
    </source>
</evidence>
<protein>
    <recommendedName>
        <fullName evidence="4 11">3-oxoacyl-[acyl-carrier-protein] synthase 2</fullName>
        <ecNumber evidence="3 11">2.3.1.179</ecNumber>
    </recommendedName>
</protein>
<evidence type="ECO:0000256" key="1">
    <source>
        <dbReference type="ARBA" id="ARBA00005194"/>
    </source>
</evidence>
<dbReference type="RefSeq" id="WP_072790505.1">
    <property type="nucleotide sequence ID" value="NZ_FQWM01000001.1"/>
</dbReference>
<dbReference type="InterPro" id="IPR018201">
    <property type="entry name" value="Ketoacyl_synth_AS"/>
</dbReference>
<dbReference type="PROSITE" id="PS00606">
    <property type="entry name" value="KS3_1"/>
    <property type="match status" value="1"/>
</dbReference>
<dbReference type="SUPFAM" id="SSF53901">
    <property type="entry name" value="Thiolase-like"/>
    <property type="match status" value="2"/>
</dbReference>
<dbReference type="OrthoDB" id="9808669at2"/>
<comment type="catalytic activity">
    <reaction evidence="11">
        <text>a fatty acyl-[ACP] + malonyl-[ACP] + H(+) = a 3-oxoacyl-[ACP] + holo-[ACP] + CO2</text>
        <dbReference type="Rhea" id="RHEA:22836"/>
        <dbReference type="Rhea" id="RHEA-COMP:9623"/>
        <dbReference type="Rhea" id="RHEA-COMP:9685"/>
        <dbReference type="Rhea" id="RHEA-COMP:9916"/>
        <dbReference type="Rhea" id="RHEA-COMP:14125"/>
        <dbReference type="ChEBI" id="CHEBI:15378"/>
        <dbReference type="ChEBI" id="CHEBI:16526"/>
        <dbReference type="ChEBI" id="CHEBI:64479"/>
        <dbReference type="ChEBI" id="CHEBI:78449"/>
        <dbReference type="ChEBI" id="CHEBI:78776"/>
        <dbReference type="ChEBI" id="CHEBI:138651"/>
    </reaction>
</comment>
<evidence type="ECO:0000256" key="5">
    <source>
        <dbReference type="ARBA" id="ARBA00022516"/>
    </source>
</evidence>
<keyword evidence="7" id="KW-0276">Fatty acid metabolism</keyword>
<dbReference type="Proteomes" id="UP000184211">
    <property type="component" value="Unassembled WGS sequence"/>
</dbReference>
<dbReference type="InterPro" id="IPR017568">
    <property type="entry name" value="3-oxoacyl-ACP_synth-2"/>
</dbReference>
<proteinExistence type="inferred from homology"/>
<dbReference type="CDD" id="cd00834">
    <property type="entry name" value="KAS_I_II"/>
    <property type="match status" value="1"/>
</dbReference>
<evidence type="ECO:0000256" key="7">
    <source>
        <dbReference type="ARBA" id="ARBA00022832"/>
    </source>
</evidence>
<dbReference type="PANTHER" id="PTHR11712">
    <property type="entry name" value="POLYKETIDE SYNTHASE-RELATED"/>
    <property type="match status" value="1"/>
</dbReference>
<dbReference type="Pfam" id="PF02801">
    <property type="entry name" value="Ketoacyl-synt_C"/>
    <property type="match status" value="1"/>
</dbReference>
<evidence type="ECO:0000313" key="16">
    <source>
        <dbReference type="Proteomes" id="UP000184211"/>
    </source>
</evidence>
<dbReference type="PROSITE" id="PS52004">
    <property type="entry name" value="KS3_2"/>
    <property type="match status" value="1"/>
</dbReference>
<dbReference type="GO" id="GO:0004315">
    <property type="term" value="F:3-oxoacyl-[acyl-carrier-protein] synthase activity"/>
    <property type="evidence" value="ECO:0007669"/>
    <property type="project" value="UniProtKB-UniRule"/>
</dbReference>
<dbReference type="InterPro" id="IPR016039">
    <property type="entry name" value="Thiolase-like"/>
</dbReference>
<dbReference type="FunFam" id="3.40.47.10:FF:000024">
    <property type="entry name" value="3-oxoacyl-[acyl-carrier-protein] synthase, mitochondrial"/>
    <property type="match status" value="1"/>
</dbReference>
<sequence>MRRVVITGLGLVTPLASGVEESWSRILDGKSGAGPITRFDASAVTTKYACEVPLGDGSDGTFNADDWMAPKERRKVDDFILYGIAAAEMAVQDAKWTPEDNESRLRTGVMIGSGIGGLNSIAETAVLIKERGPRRVSPFFIPGALINLISGQVSIRYGFKGPNHAVVTACSTGAHAIGDASRLIQHGDADVMIAGGAEAAISEIGIAGFNACKALSTKCADNPQAASRPYDADRDGFVMGEGAGVVVLEEYEHAKARGAKIYAEVLGYGLSGDAYHITAPSEDGEGGERSMRAALANAGLEPADIDYINAHGTSTMADTIELGAVERMMGDAAANVTMSSTKSMTGHLLGAAGAIEAIFSILAIRDQVAPPTINLDNPAVETKVDLAPNAKRERKIDVALSNSFGFGGTNASVIFGKV</sequence>
<evidence type="ECO:0000256" key="2">
    <source>
        <dbReference type="ARBA" id="ARBA00008467"/>
    </source>
</evidence>
<dbReference type="AlphaFoldDB" id="A0A1M5JJ99"/>
<evidence type="ECO:0000313" key="15">
    <source>
        <dbReference type="EMBL" id="SHG40578.1"/>
    </source>
</evidence>
<keyword evidence="6 11" id="KW-0808">Transferase</keyword>
<reference evidence="16" key="1">
    <citation type="submission" date="2016-11" db="EMBL/GenBank/DDBJ databases">
        <authorList>
            <person name="Varghese N."/>
            <person name="Submissions S."/>
        </authorList>
    </citation>
    <scope>NUCLEOTIDE SEQUENCE [LARGE SCALE GENOMIC DNA]</scope>
    <source>
        <strain evidence="16">DSM 28223</strain>
    </source>
</reference>
<gene>
    <name evidence="15" type="ORF">SAMN04488044_0680</name>
</gene>
<dbReference type="PIRSF" id="PIRSF000447">
    <property type="entry name" value="KAS_II"/>
    <property type="match status" value="1"/>
</dbReference>
<evidence type="ECO:0000256" key="13">
    <source>
        <dbReference type="RuleBase" id="RU003694"/>
    </source>
</evidence>
<dbReference type="GO" id="GO:0006633">
    <property type="term" value="P:fatty acid biosynthetic process"/>
    <property type="evidence" value="ECO:0007669"/>
    <property type="project" value="UniProtKB-UniRule"/>
</dbReference>
<evidence type="ECO:0000256" key="4">
    <source>
        <dbReference type="ARBA" id="ARBA00014657"/>
    </source>
</evidence>
<dbReference type="NCBIfam" id="TIGR03150">
    <property type="entry name" value="fabF"/>
    <property type="match status" value="1"/>
</dbReference>
<dbReference type="STRING" id="870908.SAMN04488044_0680"/>
<comment type="similarity">
    <text evidence="2 11 13">Belongs to the thiolase-like superfamily. Beta-ketoacyl-ACP synthases family.</text>
</comment>
<dbReference type="PANTHER" id="PTHR11712:SF336">
    <property type="entry name" value="3-OXOACYL-[ACYL-CARRIER-PROTEIN] SYNTHASE, MITOCHONDRIAL"/>
    <property type="match status" value="1"/>
</dbReference>
<dbReference type="EC" id="2.3.1.179" evidence="3 11"/>
<organism evidence="15 16">
    <name type="scientific">Cognatishimia maritima</name>
    <dbReference type="NCBI Taxonomy" id="870908"/>
    <lineage>
        <taxon>Bacteria</taxon>
        <taxon>Pseudomonadati</taxon>
        <taxon>Pseudomonadota</taxon>
        <taxon>Alphaproteobacteria</taxon>
        <taxon>Rhodobacterales</taxon>
        <taxon>Paracoccaceae</taxon>
        <taxon>Cognatishimia</taxon>
    </lineage>
</organism>
<evidence type="ECO:0000256" key="10">
    <source>
        <dbReference type="ARBA" id="ARBA00023315"/>
    </source>
</evidence>
<comment type="function">
    <text evidence="11">Involved in the type II fatty acid elongation cycle. Catalyzes the elongation of a wide range of acyl-ACP by the addition of two carbons from malonyl-ACP to an acyl acceptor. Can efficiently catalyze the conversion of palmitoleoyl-ACP (cis-hexadec-9-enoyl-ACP) to cis-vaccenoyl-ACP (cis-octadec-11-enoyl-ACP), an essential step in the thermal regulation of fatty acid composition.</text>
</comment>
<evidence type="ECO:0000256" key="11">
    <source>
        <dbReference type="PIRNR" id="PIRNR000447"/>
    </source>
</evidence>
<accession>A0A1M5JJ99</accession>
<keyword evidence="16" id="KW-1185">Reference proteome</keyword>
<dbReference type="UniPathway" id="UPA00094"/>
<feature type="active site" description="For beta-ketoacyl synthase activity" evidence="12">
    <location>
        <position position="170"/>
    </location>
</feature>
<dbReference type="InterPro" id="IPR020841">
    <property type="entry name" value="PKS_Beta-ketoAc_synthase_dom"/>
</dbReference>
<evidence type="ECO:0000256" key="3">
    <source>
        <dbReference type="ARBA" id="ARBA00012356"/>
    </source>
</evidence>
<comment type="pathway">
    <text evidence="1 11">Lipid metabolism; fatty acid biosynthesis.</text>
</comment>
<dbReference type="InterPro" id="IPR000794">
    <property type="entry name" value="Beta-ketoacyl_synthase"/>
</dbReference>
<dbReference type="GO" id="GO:0005829">
    <property type="term" value="C:cytosol"/>
    <property type="evidence" value="ECO:0007669"/>
    <property type="project" value="TreeGrafter"/>
</dbReference>
<dbReference type="NCBIfam" id="NF004970">
    <property type="entry name" value="PRK06333.1"/>
    <property type="match status" value="1"/>
</dbReference>
<keyword evidence="8" id="KW-0443">Lipid metabolism</keyword>
<dbReference type="InterPro" id="IPR014030">
    <property type="entry name" value="Ketoacyl_synth_N"/>
</dbReference>
<dbReference type="SMART" id="SM00825">
    <property type="entry name" value="PKS_KS"/>
    <property type="match status" value="1"/>
</dbReference>
<feature type="domain" description="Ketosynthase family 3 (KS3)" evidence="14">
    <location>
        <begin position="1"/>
        <end position="417"/>
    </location>
</feature>
<evidence type="ECO:0000256" key="6">
    <source>
        <dbReference type="ARBA" id="ARBA00022679"/>
    </source>
</evidence>
<dbReference type="Gene3D" id="3.40.47.10">
    <property type="match status" value="2"/>
</dbReference>
<name>A0A1M5JJ99_9RHOB</name>
<comment type="catalytic activity">
    <reaction evidence="11">
        <text>(9Z)-hexadecenoyl-[ACP] + malonyl-[ACP] + H(+) = 3-oxo-(11Z)-octadecenoyl-[ACP] + holo-[ACP] + CO2</text>
        <dbReference type="Rhea" id="RHEA:55040"/>
        <dbReference type="Rhea" id="RHEA-COMP:9623"/>
        <dbReference type="Rhea" id="RHEA-COMP:9685"/>
        <dbReference type="Rhea" id="RHEA-COMP:10800"/>
        <dbReference type="Rhea" id="RHEA-COMP:14074"/>
        <dbReference type="ChEBI" id="CHEBI:15378"/>
        <dbReference type="ChEBI" id="CHEBI:16526"/>
        <dbReference type="ChEBI" id="CHEBI:64479"/>
        <dbReference type="ChEBI" id="CHEBI:78449"/>
        <dbReference type="ChEBI" id="CHEBI:83989"/>
        <dbReference type="ChEBI" id="CHEBI:138538"/>
        <dbReference type="EC" id="2.3.1.179"/>
    </reaction>
</comment>
<keyword evidence="5 11" id="KW-0444">Lipid biosynthesis</keyword>
<evidence type="ECO:0000256" key="8">
    <source>
        <dbReference type="ARBA" id="ARBA00023098"/>
    </source>
</evidence>
<dbReference type="NCBIfam" id="NF005589">
    <property type="entry name" value="PRK07314.1"/>
    <property type="match status" value="1"/>
</dbReference>
<dbReference type="EMBL" id="FQWM01000001">
    <property type="protein sequence ID" value="SHG40578.1"/>
    <property type="molecule type" value="Genomic_DNA"/>
</dbReference>
<keyword evidence="10 11" id="KW-0012">Acyltransferase</keyword>
<evidence type="ECO:0000256" key="9">
    <source>
        <dbReference type="ARBA" id="ARBA00023160"/>
    </source>
</evidence>
<keyword evidence="9 11" id="KW-0275">Fatty acid biosynthesis</keyword>
<dbReference type="Pfam" id="PF00109">
    <property type="entry name" value="ketoacyl-synt"/>
    <property type="match status" value="1"/>
</dbReference>
<dbReference type="FunFam" id="3.40.47.10:FF:000015">
    <property type="entry name" value="3-oxoacyl-[acyl-carrier-protein] synthase, mitochondrial"/>
    <property type="match status" value="1"/>
</dbReference>
<dbReference type="InterPro" id="IPR014031">
    <property type="entry name" value="Ketoacyl_synth_C"/>
</dbReference>
<evidence type="ECO:0000256" key="12">
    <source>
        <dbReference type="PIRSR" id="PIRSR000447-1"/>
    </source>
</evidence>